<protein>
    <recommendedName>
        <fullName evidence="3">Transposase</fullName>
    </recommendedName>
</protein>
<gene>
    <name evidence="1" type="ORF">ACFO3L_10745</name>
</gene>
<comment type="caution">
    <text evidence="1">The sequence shown here is derived from an EMBL/GenBank/DDBJ whole genome shotgun (WGS) entry which is preliminary data.</text>
</comment>
<proteinExistence type="predicted"/>
<dbReference type="RefSeq" id="WP_379967282.1">
    <property type="nucleotide sequence ID" value="NZ_JBHSGT010000063.1"/>
</dbReference>
<accession>A0ABV9M889</accession>
<reference evidence="2" key="1">
    <citation type="journal article" date="2019" name="Int. J. Syst. Evol. Microbiol.">
        <title>The Global Catalogue of Microorganisms (GCM) 10K type strain sequencing project: providing services to taxonomists for standard genome sequencing and annotation.</title>
        <authorList>
            <consortium name="The Broad Institute Genomics Platform"/>
            <consortium name="The Broad Institute Genome Sequencing Center for Infectious Disease"/>
            <person name="Wu L."/>
            <person name="Ma J."/>
        </authorList>
    </citation>
    <scope>NUCLEOTIDE SEQUENCE [LARGE SCALE GENOMIC DNA]</scope>
    <source>
        <strain evidence="2">CGMCC 1.19061</strain>
    </source>
</reference>
<organism evidence="1 2">
    <name type="scientific">Enterococcus eurekensis</name>
    <dbReference type="NCBI Taxonomy" id="1159753"/>
    <lineage>
        <taxon>Bacteria</taxon>
        <taxon>Bacillati</taxon>
        <taxon>Bacillota</taxon>
        <taxon>Bacilli</taxon>
        <taxon>Lactobacillales</taxon>
        <taxon>Enterococcaceae</taxon>
        <taxon>Enterococcus</taxon>
    </lineage>
</organism>
<evidence type="ECO:0000313" key="1">
    <source>
        <dbReference type="EMBL" id="MFC4711080.1"/>
    </source>
</evidence>
<name>A0ABV9M889_9ENTE</name>
<keyword evidence="2" id="KW-1185">Reference proteome</keyword>
<dbReference type="Proteomes" id="UP001596026">
    <property type="component" value="Unassembled WGS sequence"/>
</dbReference>
<sequence>MSKRKTKLAPEKLLMLVESYLNGNNSLGYLAKLEAISRTTWKDGLQSMKMKDRQDCSPKEKIPIILLN</sequence>
<dbReference type="EMBL" id="JBHSGT010000063">
    <property type="protein sequence ID" value="MFC4711080.1"/>
    <property type="molecule type" value="Genomic_DNA"/>
</dbReference>
<evidence type="ECO:0000313" key="2">
    <source>
        <dbReference type="Proteomes" id="UP001596026"/>
    </source>
</evidence>
<evidence type="ECO:0008006" key="3">
    <source>
        <dbReference type="Google" id="ProtNLM"/>
    </source>
</evidence>